<keyword evidence="11" id="KW-1185">Reference proteome</keyword>
<dbReference type="InterPro" id="IPR040008">
    <property type="entry name" value="Ribosomal_mL46"/>
</dbReference>
<organism evidence="10 11">
    <name type="scientific">Athelia psychrophila</name>
    <dbReference type="NCBI Taxonomy" id="1759441"/>
    <lineage>
        <taxon>Eukaryota</taxon>
        <taxon>Fungi</taxon>
        <taxon>Dikarya</taxon>
        <taxon>Basidiomycota</taxon>
        <taxon>Agaricomycotina</taxon>
        <taxon>Agaricomycetes</taxon>
        <taxon>Agaricomycetidae</taxon>
        <taxon>Atheliales</taxon>
        <taxon>Atheliaceae</taxon>
        <taxon>Athelia</taxon>
    </lineage>
</organism>
<dbReference type="InterPro" id="IPR033650">
    <property type="entry name" value="Ribosomal_mL46_NUDIX"/>
</dbReference>
<evidence type="ECO:0000256" key="5">
    <source>
        <dbReference type="ARBA" id="ARBA00023128"/>
    </source>
</evidence>
<dbReference type="InterPro" id="IPR015797">
    <property type="entry name" value="NUDIX_hydrolase-like_dom_sf"/>
</dbReference>
<dbReference type="InterPro" id="IPR021757">
    <property type="entry name" value="Ribosomal_mL46_N"/>
</dbReference>
<evidence type="ECO:0000256" key="3">
    <source>
        <dbReference type="ARBA" id="ARBA00022946"/>
    </source>
</evidence>
<evidence type="ECO:0000259" key="9">
    <source>
        <dbReference type="Pfam" id="PF11788"/>
    </source>
</evidence>
<dbReference type="OrthoDB" id="414075at2759"/>
<comment type="subcellular location">
    <subcellularLocation>
        <location evidence="1">Mitochondrion</location>
    </subcellularLocation>
</comment>
<dbReference type="STRING" id="436010.A0A167W6U5"/>
<sequence>MLPRNILRHQPRRFLATHAPTTPSLQTGIILTRAPILTRTPTRLEQAYYTYQARIHRALHNPFPTELWFKQNSPLETRFVNEELKRERAAFGKPFGMPKKVVDKDGNEVEKDPEEEDAALQDEDEESMLRVHTADVEGDLKSLDRKGQRHLYLIIKTAEDKWAFPQGGVEKGELLHEAAGRDLTAVCGPYMDAWVVSRQPIGVYQPPPPTPQTPQTSTFFYKAHILAGQVSTEPAVSQVRDFAWLTKQELEGRLDSDYWHGVKDMLSDF</sequence>
<dbReference type="Proteomes" id="UP000076532">
    <property type="component" value="Unassembled WGS sequence"/>
</dbReference>
<dbReference type="Pfam" id="PF11788">
    <property type="entry name" value="MRP-L46"/>
    <property type="match status" value="1"/>
</dbReference>
<dbReference type="CDD" id="cd04661">
    <property type="entry name" value="NUDIX_MRP_L46"/>
    <property type="match status" value="1"/>
</dbReference>
<feature type="region of interest" description="Disordered" evidence="8">
    <location>
        <begin position="95"/>
        <end position="127"/>
    </location>
</feature>
<dbReference type="GO" id="GO:0003735">
    <property type="term" value="F:structural constituent of ribosome"/>
    <property type="evidence" value="ECO:0007669"/>
    <property type="project" value="InterPro"/>
</dbReference>
<evidence type="ECO:0000256" key="6">
    <source>
        <dbReference type="ARBA" id="ARBA00023274"/>
    </source>
</evidence>
<proteinExistence type="inferred from homology"/>
<dbReference type="PANTHER" id="PTHR13124:SF12">
    <property type="entry name" value="LARGE RIBOSOMAL SUBUNIT PROTEIN ML46"/>
    <property type="match status" value="1"/>
</dbReference>
<evidence type="ECO:0000256" key="1">
    <source>
        <dbReference type="ARBA" id="ARBA00004173"/>
    </source>
</evidence>
<dbReference type="EMBL" id="KV417820">
    <property type="protein sequence ID" value="KZP05760.1"/>
    <property type="molecule type" value="Genomic_DNA"/>
</dbReference>
<reference evidence="10 11" key="1">
    <citation type="journal article" date="2016" name="Mol. Biol. Evol.">
        <title>Comparative Genomics of Early-Diverging Mushroom-Forming Fungi Provides Insights into the Origins of Lignocellulose Decay Capabilities.</title>
        <authorList>
            <person name="Nagy L.G."/>
            <person name="Riley R."/>
            <person name="Tritt A."/>
            <person name="Adam C."/>
            <person name="Daum C."/>
            <person name="Floudas D."/>
            <person name="Sun H."/>
            <person name="Yadav J.S."/>
            <person name="Pangilinan J."/>
            <person name="Larsson K.H."/>
            <person name="Matsuura K."/>
            <person name="Barry K."/>
            <person name="Labutti K."/>
            <person name="Kuo R."/>
            <person name="Ohm R.A."/>
            <person name="Bhattacharya S.S."/>
            <person name="Shirouzu T."/>
            <person name="Yoshinaga Y."/>
            <person name="Martin F.M."/>
            <person name="Grigoriev I.V."/>
            <person name="Hibbett D.S."/>
        </authorList>
    </citation>
    <scope>NUCLEOTIDE SEQUENCE [LARGE SCALE GENOMIC DNA]</scope>
    <source>
        <strain evidence="10 11">CBS 109695</strain>
    </source>
</reference>
<dbReference type="Gene3D" id="3.90.79.10">
    <property type="entry name" value="Nucleoside Triphosphate Pyrophosphohydrolase"/>
    <property type="match status" value="1"/>
</dbReference>
<dbReference type="SUPFAM" id="SSF55811">
    <property type="entry name" value="Nudix"/>
    <property type="match status" value="1"/>
</dbReference>
<keyword evidence="4" id="KW-0689">Ribosomal protein</keyword>
<comment type="similarity">
    <text evidence="2">Belongs to the mitochondrion-specific ribosomal protein mL46 family.</text>
</comment>
<dbReference type="PANTHER" id="PTHR13124">
    <property type="entry name" value="39S RIBOSOMAL PROTEIN L46, MITOCHONDRIAL PRECURSOR-RELATED"/>
    <property type="match status" value="1"/>
</dbReference>
<feature type="domain" description="Large ribosomal subunit protein mL46 N-terminal" evidence="9">
    <location>
        <begin position="24"/>
        <end position="122"/>
    </location>
</feature>
<evidence type="ECO:0000313" key="11">
    <source>
        <dbReference type="Proteomes" id="UP000076532"/>
    </source>
</evidence>
<keyword evidence="5" id="KW-0496">Mitochondrion</keyword>
<name>A0A167W6U5_9AGAM</name>
<evidence type="ECO:0000313" key="10">
    <source>
        <dbReference type="EMBL" id="KZP05760.1"/>
    </source>
</evidence>
<accession>A0A167W6U5</accession>
<dbReference type="AlphaFoldDB" id="A0A167W6U5"/>
<gene>
    <name evidence="10" type="ORF">FIBSPDRAFT_765450</name>
</gene>
<protein>
    <recommendedName>
        <fullName evidence="7">Large ribosomal subunit protein mL46</fullName>
    </recommendedName>
</protein>
<keyword evidence="3" id="KW-0809">Transit peptide</keyword>
<evidence type="ECO:0000256" key="2">
    <source>
        <dbReference type="ARBA" id="ARBA00009070"/>
    </source>
</evidence>
<evidence type="ECO:0000256" key="8">
    <source>
        <dbReference type="SAM" id="MobiDB-lite"/>
    </source>
</evidence>
<feature type="compositionally biased region" description="Acidic residues" evidence="8">
    <location>
        <begin position="111"/>
        <end position="126"/>
    </location>
</feature>
<feature type="compositionally biased region" description="Basic and acidic residues" evidence="8">
    <location>
        <begin position="100"/>
        <end position="110"/>
    </location>
</feature>
<evidence type="ECO:0000256" key="4">
    <source>
        <dbReference type="ARBA" id="ARBA00022980"/>
    </source>
</evidence>
<evidence type="ECO:0000256" key="7">
    <source>
        <dbReference type="ARBA" id="ARBA00035190"/>
    </source>
</evidence>
<keyword evidence="6" id="KW-0687">Ribonucleoprotein</keyword>
<dbReference type="GO" id="GO:0005762">
    <property type="term" value="C:mitochondrial large ribosomal subunit"/>
    <property type="evidence" value="ECO:0007669"/>
    <property type="project" value="TreeGrafter"/>
</dbReference>